<evidence type="ECO:0000313" key="2">
    <source>
        <dbReference type="EMBL" id="KDQ52172.1"/>
    </source>
</evidence>
<keyword evidence="1" id="KW-0812">Transmembrane</keyword>
<feature type="transmembrane region" description="Helical" evidence="1">
    <location>
        <begin position="36"/>
        <end position="60"/>
    </location>
</feature>
<dbReference type="EMBL" id="KL197742">
    <property type="protein sequence ID" value="KDQ52172.1"/>
    <property type="molecule type" value="Genomic_DNA"/>
</dbReference>
<feature type="transmembrane region" description="Helical" evidence="1">
    <location>
        <begin position="127"/>
        <end position="147"/>
    </location>
</feature>
<accession>A0A067PM37</accession>
<evidence type="ECO:0000256" key="1">
    <source>
        <dbReference type="SAM" id="Phobius"/>
    </source>
</evidence>
<dbReference type="AlphaFoldDB" id="A0A067PM37"/>
<dbReference type="Proteomes" id="UP000027265">
    <property type="component" value="Unassembled WGS sequence"/>
</dbReference>
<dbReference type="HOGENOM" id="CLU_044614_3_1_1"/>
<keyword evidence="3" id="KW-1185">Reference proteome</keyword>
<evidence type="ECO:0000313" key="3">
    <source>
        <dbReference type="Proteomes" id="UP000027265"/>
    </source>
</evidence>
<organism evidence="2 3">
    <name type="scientific">Jaapia argillacea MUCL 33604</name>
    <dbReference type="NCBI Taxonomy" id="933084"/>
    <lineage>
        <taxon>Eukaryota</taxon>
        <taxon>Fungi</taxon>
        <taxon>Dikarya</taxon>
        <taxon>Basidiomycota</taxon>
        <taxon>Agaricomycotina</taxon>
        <taxon>Agaricomycetes</taxon>
        <taxon>Agaricomycetidae</taxon>
        <taxon>Jaapiales</taxon>
        <taxon>Jaapiaceae</taxon>
        <taxon>Jaapia</taxon>
    </lineage>
</organism>
<feature type="transmembrane region" description="Helical" evidence="1">
    <location>
        <begin position="12"/>
        <end position="29"/>
    </location>
</feature>
<gene>
    <name evidence="2" type="ORF">JAAARDRAFT_491125</name>
</gene>
<reference evidence="3" key="1">
    <citation type="journal article" date="2014" name="Proc. Natl. Acad. Sci. U.S.A.">
        <title>Extensive sampling of basidiomycete genomes demonstrates inadequacy of the white-rot/brown-rot paradigm for wood decay fungi.</title>
        <authorList>
            <person name="Riley R."/>
            <person name="Salamov A.A."/>
            <person name="Brown D.W."/>
            <person name="Nagy L.G."/>
            <person name="Floudas D."/>
            <person name="Held B.W."/>
            <person name="Levasseur A."/>
            <person name="Lombard V."/>
            <person name="Morin E."/>
            <person name="Otillar R."/>
            <person name="Lindquist E.A."/>
            <person name="Sun H."/>
            <person name="LaButti K.M."/>
            <person name="Schmutz J."/>
            <person name="Jabbour D."/>
            <person name="Luo H."/>
            <person name="Baker S.E."/>
            <person name="Pisabarro A.G."/>
            <person name="Walton J.D."/>
            <person name="Blanchette R.A."/>
            <person name="Henrissat B."/>
            <person name="Martin F."/>
            <person name="Cullen D."/>
            <person name="Hibbett D.S."/>
            <person name="Grigoriev I.V."/>
        </authorList>
    </citation>
    <scope>NUCLEOTIDE SEQUENCE [LARGE SCALE GENOMIC DNA]</scope>
    <source>
        <strain evidence="3">MUCL 33604</strain>
    </source>
</reference>
<dbReference type="InParanoid" id="A0A067PM37"/>
<keyword evidence="1" id="KW-0472">Membrane</keyword>
<keyword evidence="1" id="KW-1133">Transmembrane helix</keyword>
<dbReference type="OrthoDB" id="2744793at2759"/>
<sequence length="229" mass="25742">MCGEENYKGQTVLYGIYIPIFIGCAYVCLYVRPHRYLLMAATAMFVLCTIQAILTFLTVLYTPDIIFNTTCEAGVCVSCKGDNLARANEINIQNRLGLVAIPVISVNQLITEGFLIYRAYVVWKCNIWITVIPTFALLAVIVCRFIQTDHLAHTYFAGVTALHNDTILPTSFGPELPDPLGEVSDILLMTTSVLTTILIASRIWWLTRDFDATLGKRATKKYRRAMRLM</sequence>
<name>A0A067PM37_9AGAM</name>
<feature type="transmembrane region" description="Helical" evidence="1">
    <location>
        <begin position="186"/>
        <end position="207"/>
    </location>
</feature>
<proteinExistence type="predicted"/>
<protein>
    <submittedName>
        <fullName evidence="2">Uncharacterized protein</fullName>
    </submittedName>
</protein>